<name>X1NG57_9ZZZZ</name>
<evidence type="ECO:0000313" key="2">
    <source>
        <dbReference type="EMBL" id="GAI17659.1"/>
    </source>
</evidence>
<dbReference type="AlphaFoldDB" id="X1NG57"/>
<dbReference type="SUPFAM" id="SSF56801">
    <property type="entry name" value="Acetyl-CoA synthetase-like"/>
    <property type="match status" value="1"/>
</dbReference>
<reference evidence="2" key="1">
    <citation type="journal article" date="2014" name="Front. Microbiol.">
        <title>High frequency of phylogenetically diverse reductive dehalogenase-homologous genes in deep subseafloor sedimentary metagenomes.</title>
        <authorList>
            <person name="Kawai M."/>
            <person name="Futagami T."/>
            <person name="Toyoda A."/>
            <person name="Takaki Y."/>
            <person name="Nishi S."/>
            <person name="Hori S."/>
            <person name="Arai W."/>
            <person name="Tsubouchi T."/>
            <person name="Morono Y."/>
            <person name="Uchiyama I."/>
            <person name="Ito T."/>
            <person name="Fujiyama A."/>
            <person name="Inagaki F."/>
            <person name="Takami H."/>
        </authorList>
    </citation>
    <scope>NUCLEOTIDE SEQUENCE</scope>
    <source>
        <strain evidence="2">Expedition CK06-06</strain>
    </source>
</reference>
<feature type="non-terminal residue" evidence="2">
    <location>
        <position position="230"/>
    </location>
</feature>
<sequence>MTNTAKRYDEACSKFDARSYCQKIRDTREFGHAFIPMNHAKFLARSVSLYPNKEAVIDEDFRCTYKELDQRTNRFANALLNAGIEKYDRIAYLEGNTHELLEGYLTFPKIGTILLPMNIRLGPDDLEYMLNDAIARVLIFDKEFLPIIQRLIKKIPVEKFIVTHSYEPVEIGGGVEAEPYDAFLNKGPSSPPPVDYLRDIDENDISELFYTSDTTGVLEGVMYTYREIYL</sequence>
<accession>X1NG57</accession>
<dbReference type="InterPro" id="IPR050237">
    <property type="entry name" value="ATP-dep_AMP-bd_enzyme"/>
</dbReference>
<gene>
    <name evidence="2" type="ORF">S06H3_14092</name>
</gene>
<protein>
    <recommendedName>
        <fullName evidence="1">AMP-dependent synthetase/ligase domain-containing protein</fullName>
    </recommendedName>
</protein>
<evidence type="ECO:0000259" key="1">
    <source>
        <dbReference type="Pfam" id="PF00501"/>
    </source>
</evidence>
<dbReference type="Gene3D" id="3.40.50.12780">
    <property type="entry name" value="N-terminal domain of ligase-like"/>
    <property type="match status" value="1"/>
</dbReference>
<proteinExistence type="predicted"/>
<feature type="domain" description="AMP-dependent synthetase/ligase" evidence="1">
    <location>
        <begin position="44"/>
        <end position="228"/>
    </location>
</feature>
<dbReference type="PANTHER" id="PTHR43767">
    <property type="entry name" value="LONG-CHAIN-FATTY-ACID--COA LIGASE"/>
    <property type="match status" value="1"/>
</dbReference>
<dbReference type="EMBL" id="BARV01006888">
    <property type="protein sequence ID" value="GAI17659.1"/>
    <property type="molecule type" value="Genomic_DNA"/>
</dbReference>
<dbReference type="InterPro" id="IPR042099">
    <property type="entry name" value="ANL_N_sf"/>
</dbReference>
<organism evidence="2">
    <name type="scientific">marine sediment metagenome</name>
    <dbReference type="NCBI Taxonomy" id="412755"/>
    <lineage>
        <taxon>unclassified sequences</taxon>
        <taxon>metagenomes</taxon>
        <taxon>ecological metagenomes</taxon>
    </lineage>
</organism>
<dbReference type="InterPro" id="IPR000873">
    <property type="entry name" value="AMP-dep_synth/lig_dom"/>
</dbReference>
<dbReference type="Pfam" id="PF00501">
    <property type="entry name" value="AMP-binding"/>
    <property type="match status" value="1"/>
</dbReference>
<dbReference type="PANTHER" id="PTHR43767:SF1">
    <property type="entry name" value="NONRIBOSOMAL PEPTIDE SYNTHASE PES1 (EUROFUNG)-RELATED"/>
    <property type="match status" value="1"/>
</dbReference>
<comment type="caution">
    <text evidence="2">The sequence shown here is derived from an EMBL/GenBank/DDBJ whole genome shotgun (WGS) entry which is preliminary data.</text>
</comment>